<organism evidence="2">
    <name type="scientific">marine sediment metagenome</name>
    <dbReference type="NCBI Taxonomy" id="412755"/>
    <lineage>
        <taxon>unclassified sequences</taxon>
        <taxon>metagenomes</taxon>
        <taxon>ecological metagenomes</taxon>
    </lineage>
</organism>
<gene>
    <name evidence="2" type="ORF">LCGC14_1659120</name>
</gene>
<dbReference type="Gene3D" id="2.60.40.420">
    <property type="entry name" value="Cupredoxins - blue copper proteins"/>
    <property type="match status" value="1"/>
</dbReference>
<protein>
    <recommendedName>
        <fullName evidence="3">Quinol oxidase</fullName>
    </recommendedName>
</protein>
<evidence type="ECO:0000256" key="1">
    <source>
        <dbReference type="SAM" id="Phobius"/>
    </source>
</evidence>
<name>A0A0F9KUW1_9ZZZZ</name>
<evidence type="ECO:0000313" key="2">
    <source>
        <dbReference type="EMBL" id="KKM19095.1"/>
    </source>
</evidence>
<dbReference type="EMBL" id="LAZR01014069">
    <property type="protein sequence ID" value="KKM19095.1"/>
    <property type="molecule type" value="Genomic_DNA"/>
</dbReference>
<dbReference type="AlphaFoldDB" id="A0A0F9KUW1"/>
<dbReference type="SUPFAM" id="SSF49503">
    <property type="entry name" value="Cupredoxins"/>
    <property type="match status" value="1"/>
</dbReference>
<feature type="transmembrane region" description="Helical" evidence="1">
    <location>
        <begin position="22"/>
        <end position="39"/>
    </location>
</feature>
<sequence>GINGRVTESHIYLYEKGVNMRYLKPLFLLIIILVVYSVNGANGQEKPYKAVKDNDGIQRIEIVGGSYFFDPNHIIVEVNIPVELKVKKDAQYRLPHMIVIKAPEAGIDISESLSTEPKIIRFTPIKTGKFIFYCEKKLLFFKSHRDKGMEGVLEVIK</sequence>
<feature type="non-terminal residue" evidence="2">
    <location>
        <position position="1"/>
    </location>
</feature>
<keyword evidence="1" id="KW-1133">Transmembrane helix</keyword>
<proteinExistence type="predicted"/>
<keyword evidence="1" id="KW-0812">Transmembrane</keyword>
<dbReference type="InterPro" id="IPR008972">
    <property type="entry name" value="Cupredoxin"/>
</dbReference>
<accession>A0A0F9KUW1</accession>
<evidence type="ECO:0008006" key="3">
    <source>
        <dbReference type="Google" id="ProtNLM"/>
    </source>
</evidence>
<reference evidence="2" key="1">
    <citation type="journal article" date="2015" name="Nature">
        <title>Complex archaea that bridge the gap between prokaryotes and eukaryotes.</title>
        <authorList>
            <person name="Spang A."/>
            <person name="Saw J.H."/>
            <person name="Jorgensen S.L."/>
            <person name="Zaremba-Niedzwiedzka K."/>
            <person name="Martijn J."/>
            <person name="Lind A.E."/>
            <person name="van Eijk R."/>
            <person name="Schleper C."/>
            <person name="Guy L."/>
            <person name="Ettema T.J."/>
        </authorList>
    </citation>
    <scope>NUCLEOTIDE SEQUENCE</scope>
</reference>
<keyword evidence="1" id="KW-0472">Membrane</keyword>
<comment type="caution">
    <text evidence="2">The sequence shown here is derived from an EMBL/GenBank/DDBJ whole genome shotgun (WGS) entry which is preliminary data.</text>
</comment>